<sequence length="208" mass="22836">MKILLIGGFLGAGKTSLIRQFAKYLVEHDQQQVVIIENEVGEVGIDDKFLSLEGFLVRELFGGCICCQLTGELTLAVNRIEEEFHPAWIIIETTGIAKPGAILDTLNKYGKGIEHTYTIILADASRWQELSEITPELIAAQIGAADMVVINKIDEVDQREAGLVLTGVKQINGKALVLKMCALKKIEEPLLREVFNRASSGCGKRTDP</sequence>
<dbReference type="GO" id="GO:0005737">
    <property type="term" value="C:cytoplasm"/>
    <property type="evidence" value="ECO:0007669"/>
    <property type="project" value="TreeGrafter"/>
</dbReference>
<dbReference type="PANTHER" id="PTHR13748">
    <property type="entry name" value="COBW-RELATED"/>
    <property type="match status" value="1"/>
</dbReference>
<gene>
    <name evidence="2" type="ORF">DCMF_10975</name>
</gene>
<dbReference type="InterPro" id="IPR003495">
    <property type="entry name" value="CobW/HypB/UreG_nucleotide-bd"/>
</dbReference>
<dbReference type="Gene3D" id="3.40.50.300">
    <property type="entry name" value="P-loop containing nucleotide triphosphate hydrolases"/>
    <property type="match status" value="1"/>
</dbReference>
<dbReference type="AlphaFoldDB" id="A0A3G1KRZ9"/>
<evidence type="ECO:0000313" key="2">
    <source>
        <dbReference type="EMBL" id="ATW25220.1"/>
    </source>
</evidence>
<accession>A0A3G1KRZ9</accession>
<keyword evidence="3" id="KW-1185">Reference proteome</keyword>
<evidence type="ECO:0000259" key="1">
    <source>
        <dbReference type="Pfam" id="PF02492"/>
    </source>
</evidence>
<feature type="domain" description="CobW/HypB/UreG nucleotide-binding" evidence="1">
    <location>
        <begin position="3"/>
        <end position="177"/>
    </location>
</feature>
<proteinExistence type="predicted"/>
<dbReference type="PANTHER" id="PTHR13748:SF62">
    <property type="entry name" value="COBW DOMAIN-CONTAINING PROTEIN"/>
    <property type="match status" value="1"/>
</dbReference>
<dbReference type="Proteomes" id="UP000323521">
    <property type="component" value="Chromosome"/>
</dbReference>
<dbReference type="InterPro" id="IPR051316">
    <property type="entry name" value="Zinc-reg_GTPase_activator"/>
</dbReference>
<dbReference type="OrthoDB" id="9808822at2"/>
<dbReference type="SUPFAM" id="SSF52540">
    <property type="entry name" value="P-loop containing nucleoside triphosphate hydrolases"/>
    <property type="match status" value="1"/>
</dbReference>
<reference evidence="2 3" key="1">
    <citation type="submission" date="2016-10" db="EMBL/GenBank/DDBJ databases">
        <title>Complete Genome Sequence of Peptococcaceae strain DCMF.</title>
        <authorList>
            <person name="Edwards R.J."/>
            <person name="Holland S.I."/>
            <person name="Deshpande N.P."/>
            <person name="Wong Y.K."/>
            <person name="Ertan H."/>
            <person name="Manefield M."/>
            <person name="Russell T.L."/>
            <person name="Lee M.J."/>
        </authorList>
    </citation>
    <scope>NUCLEOTIDE SEQUENCE [LARGE SCALE GENOMIC DNA]</scope>
    <source>
        <strain evidence="2 3">DCMF</strain>
    </source>
</reference>
<dbReference type="InterPro" id="IPR027417">
    <property type="entry name" value="P-loop_NTPase"/>
</dbReference>
<evidence type="ECO:0000313" key="3">
    <source>
        <dbReference type="Proteomes" id="UP000323521"/>
    </source>
</evidence>
<name>A0A3G1KRZ9_FORW1</name>
<organism evidence="2 3">
    <name type="scientific">Formimonas warabiya</name>
    <dbReference type="NCBI Taxonomy" id="1761012"/>
    <lineage>
        <taxon>Bacteria</taxon>
        <taxon>Bacillati</taxon>
        <taxon>Bacillota</taxon>
        <taxon>Clostridia</taxon>
        <taxon>Eubacteriales</taxon>
        <taxon>Peptococcaceae</taxon>
        <taxon>Candidatus Formimonas</taxon>
    </lineage>
</organism>
<protein>
    <submittedName>
        <fullName evidence="2">Cobalamin biosynthesis protein P47K</fullName>
    </submittedName>
</protein>
<dbReference type="Pfam" id="PF02492">
    <property type="entry name" value="cobW"/>
    <property type="match status" value="1"/>
</dbReference>
<dbReference type="EMBL" id="CP017634">
    <property type="protein sequence ID" value="ATW25220.1"/>
    <property type="molecule type" value="Genomic_DNA"/>
</dbReference>
<dbReference type="KEGG" id="fwa:DCMF_10975"/>
<dbReference type="RefSeq" id="WP_148134478.1">
    <property type="nucleotide sequence ID" value="NZ_CP017634.1"/>
</dbReference>